<dbReference type="SUPFAM" id="SSF46689">
    <property type="entry name" value="Homeodomain-like"/>
    <property type="match status" value="1"/>
</dbReference>
<accession>A0ABP7PPZ1</accession>
<dbReference type="PROSITE" id="PS00676">
    <property type="entry name" value="SIGMA54_INTERACT_2"/>
    <property type="match status" value="1"/>
</dbReference>
<dbReference type="Proteomes" id="UP001501337">
    <property type="component" value="Unassembled WGS sequence"/>
</dbReference>
<dbReference type="PROSITE" id="PS50045">
    <property type="entry name" value="SIGMA54_INTERACT_4"/>
    <property type="match status" value="1"/>
</dbReference>
<evidence type="ECO:0000256" key="6">
    <source>
        <dbReference type="PROSITE-ProRule" id="PRU00169"/>
    </source>
</evidence>
<organism evidence="9 10">
    <name type="scientific">Allohahella marinimesophila</name>
    <dbReference type="NCBI Taxonomy" id="1054972"/>
    <lineage>
        <taxon>Bacteria</taxon>
        <taxon>Pseudomonadati</taxon>
        <taxon>Pseudomonadota</taxon>
        <taxon>Gammaproteobacteria</taxon>
        <taxon>Oceanospirillales</taxon>
        <taxon>Hahellaceae</taxon>
        <taxon>Allohahella</taxon>
    </lineage>
</organism>
<dbReference type="RefSeq" id="WP_344807532.1">
    <property type="nucleotide sequence ID" value="NZ_BAABBO010000012.1"/>
</dbReference>
<dbReference type="CDD" id="cd00009">
    <property type="entry name" value="AAA"/>
    <property type="match status" value="1"/>
</dbReference>
<proteinExistence type="predicted"/>
<keyword evidence="5" id="KW-0804">Transcription</keyword>
<dbReference type="InterPro" id="IPR009057">
    <property type="entry name" value="Homeodomain-like_sf"/>
</dbReference>
<evidence type="ECO:0000256" key="2">
    <source>
        <dbReference type="ARBA" id="ARBA00022840"/>
    </source>
</evidence>
<evidence type="ECO:0000256" key="5">
    <source>
        <dbReference type="ARBA" id="ARBA00023163"/>
    </source>
</evidence>
<evidence type="ECO:0000259" key="7">
    <source>
        <dbReference type="PROSITE" id="PS50045"/>
    </source>
</evidence>
<dbReference type="PROSITE" id="PS00675">
    <property type="entry name" value="SIGMA54_INTERACT_1"/>
    <property type="match status" value="1"/>
</dbReference>
<keyword evidence="2" id="KW-0067">ATP-binding</keyword>
<dbReference type="InterPro" id="IPR002197">
    <property type="entry name" value="HTH_Fis"/>
</dbReference>
<gene>
    <name evidence="9" type="primary">fleR</name>
    <name evidence="9" type="ORF">GCM10022278_28560</name>
</gene>
<dbReference type="InterPro" id="IPR025662">
    <property type="entry name" value="Sigma_54_int_dom_ATP-bd_1"/>
</dbReference>
<protein>
    <submittedName>
        <fullName evidence="9">Sigma-54-dependent response regulator transcription factor FleR</fullName>
    </submittedName>
</protein>
<dbReference type="SMART" id="SM00448">
    <property type="entry name" value="REC"/>
    <property type="match status" value="1"/>
</dbReference>
<evidence type="ECO:0000313" key="10">
    <source>
        <dbReference type="Proteomes" id="UP001501337"/>
    </source>
</evidence>
<sequence>MKAKICLVEDDLDLLEALTATLDVEGIDYIAFDSAAEALTILERVPVDLVVSDINMPNMDGFQFLAAVRKQHPGLPVMLMTAYGQISQAVSALQNGAADYLVKPFNATHFIEAIGRYTNKSTPAVVNGPIAADAASKRTFELAARVAKTDSTVLISGESGTGKEVLARYIHEQSPRKSGPFVAINCAAIPENMLEAILFGYEKGAFTGAMNSMPGKFEQAEGGTLLLDEITEMDLGLQSKLLRVLQEREVERLGSRKTIKLDVRVVATTNRDLKKSVAAGSFREDLFYRLSVFPVHWLPLRERRGDILPLAKHLLGMHSSKMKLNGVQFSEAARSALQAYNWPGNIREMDNIIQRALIMQQNGLISSADLCLDSMTSSFVSDDHTVAELDDNAGYEDNFDETRGEGPDLGQEVRQREYQVILETLRNESGRRNRVAEKLGISPRTLRYKIAKMRESGIDIDACLAAG</sequence>
<dbReference type="SMART" id="SM00382">
    <property type="entry name" value="AAA"/>
    <property type="match status" value="1"/>
</dbReference>
<comment type="caution">
    <text evidence="9">The sequence shown here is derived from an EMBL/GenBank/DDBJ whole genome shotgun (WGS) entry which is preliminary data.</text>
</comment>
<dbReference type="SUPFAM" id="SSF52172">
    <property type="entry name" value="CheY-like"/>
    <property type="match status" value="1"/>
</dbReference>
<dbReference type="InterPro" id="IPR011006">
    <property type="entry name" value="CheY-like_superfamily"/>
</dbReference>
<feature type="modified residue" description="4-aspartylphosphate" evidence="6">
    <location>
        <position position="53"/>
    </location>
</feature>
<dbReference type="InterPro" id="IPR058031">
    <property type="entry name" value="AAA_lid_NorR"/>
</dbReference>
<dbReference type="InterPro" id="IPR001789">
    <property type="entry name" value="Sig_transdc_resp-reg_receiver"/>
</dbReference>
<dbReference type="EMBL" id="BAABBO010000012">
    <property type="protein sequence ID" value="GAA3969083.1"/>
    <property type="molecule type" value="Genomic_DNA"/>
</dbReference>
<evidence type="ECO:0000256" key="1">
    <source>
        <dbReference type="ARBA" id="ARBA00022741"/>
    </source>
</evidence>
<reference evidence="10" key="1">
    <citation type="journal article" date="2019" name="Int. J. Syst. Evol. Microbiol.">
        <title>The Global Catalogue of Microorganisms (GCM) 10K type strain sequencing project: providing services to taxonomists for standard genome sequencing and annotation.</title>
        <authorList>
            <consortium name="The Broad Institute Genomics Platform"/>
            <consortium name="The Broad Institute Genome Sequencing Center for Infectious Disease"/>
            <person name="Wu L."/>
            <person name="Ma J."/>
        </authorList>
    </citation>
    <scope>NUCLEOTIDE SEQUENCE [LARGE SCALE GENOMIC DNA]</scope>
    <source>
        <strain evidence="10">JCM 17555</strain>
    </source>
</reference>
<name>A0ABP7PPZ1_9GAMM</name>
<dbReference type="PANTHER" id="PTHR32071:SF21">
    <property type="entry name" value="TRANSCRIPTIONAL REGULATORY PROTEIN FLGR"/>
    <property type="match status" value="1"/>
</dbReference>
<evidence type="ECO:0000256" key="4">
    <source>
        <dbReference type="ARBA" id="ARBA00023125"/>
    </source>
</evidence>
<dbReference type="InterPro" id="IPR003593">
    <property type="entry name" value="AAA+_ATPase"/>
</dbReference>
<dbReference type="InterPro" id="IPR002078">
    <property type="entry name" value="Sigma_54_int"/>
</dbReference>
<dbReference type="PRINTS" id="PR01590">
    <property type="entry name" value="HTHFIS"/>
</dbReference>
<dbReference type="SUPFAM" id="SSF52540">
    <property type="entry name" value="P-loop containing nucleoside triphosphate hydrolases"/>
    <property type="match status" value="1"/>
</dbReference>
<dbReference type="Gene3D" id="1.10.8.60">
    <property type="match status" value="1"/>
</dbReference>
<dbReference type="Gene3D" id="1.10.10.60">
    <property type="entry name" value="Homeodomain-like"/>
    <property type="match status" value="1"/>
</dbReference>
<dbReference type="Gene3D" id="3.40.50.300">
    <property type="entry name" value="P-loop containing nucleotide triphosphate hydrolases"/>
    <property type="match status" value="1"/>
</dbReference>
<keyword evidence="6" id="KW-0597">Phosphoprotein</keyword>
<keyword evidence="4" id="KW-0238">DNA-binding</keyword>
<dbReference type="InterPro" id="IPR025943">
    <property type="entry name" value="Sigma_54_int_dom_ATP-bd_2"/>
</dbReference>
<dbReference type="PANTHER" id="PTHR32071">
    <property type="entry name" value="TRANSCRIPTIONAL REGULATORY PROTEIN"/>
    <property type="match status" value="1"/>
</dbReference>
<keyword evidence="1" id="KW-0547">Nucleotide-binding</keyword>
<dbReference type="PROSITE" id="PS50110">
    <property type="entry name" value="RESPONSE_REGULATORY"/>
    <property type="match status" value="1"/>
</dbReference>
<dbReference type="Pfam" id="PF25601">
    <property type="entry name" value="AAA_lid_14"/>
    <property type="match status" value="1"/>
</dbReference>
<dbReference type="Pfam" id="PF00158">
    <property type="entry name" value="Sigma54_activat"/>
    <property type="match status" value="1"/>
</dbReference>
<evidence type="ECO:0000313" key="9">
    <source>
        <dbReference type="EMBL" id="GAA3969083.1"/>
    </source>
</evidence>
<dbReference type="Pfam" id="PF02954">
    <property type="entry name" value="HTH_8"/>
    <property type="match status" value="1"/>
</dbReference>
<evidence type="ECO:0000256" key="3">
    <source>
        <dbReference type="ARBA" id="ARBA00023015"/>
    </source>
</evidence>
<keyword evidence="3" id="KW-0805">Transcription regulation</keyword>
<dbReference type="Pfam" id="PF00072">
    <property type="entry name" value="Response_reg"/>
    <property type="match status" value="1"/>
</dbReference>
<evidence type="ECO:0000259" key="8">
    <source>
        <dbReference type="PROSITE" id="PS50110"/>
    </source>
</evidence>
<feature type="domain" description="Sigma-54 factor interaction" evidence="7">
    <location>
        <begin position="129"/>
        <end position="358"/>
    </location>
</feature>
<keyword evidence="10" id="KW-1185">Reference proteome</keyword>
<feature type="domain" description="Response regulatory" evidence="8">
    <location>
        <begin position="4"/>
        <end position="118"/>
    </location>
</feature>
<dbReference type="InterPro" id="IPR027417">
    <property type="entry name" value="P-loop_NTPase"/>
</dbReference>
<dbReference type="Gene3D" id="3.40.50.2300">
    <property type="match status" value="1"/>
</dbReference>